<name>A0A1J4K701_9EUKA</name>
<comment type="caution">
    <text evidence="1">The sequence shown here is derived from an EMBL/GenBank/DDBJ whole genome shotgun (WGS) entry which is preliminary data.</text>
</comment>
<proteinExistence type="predicted"/>
<reference evidence="1" key="1">
    <citation type="submission" date="2016-10" db="EMBL/GenBank/DDBJ databases">
        <authorList>
            <person name="Benchimol M."/>
            <person name="Almeida L.G."/>
            <person name="Vasconcelos A.T."/>
            <person name="Perreira-Neves A."/>
            <person name="Rosa I.A."/>
            <person name="Tasca T."/>
            <person name="Bogo M.R."/>
            <person name="de Souza W."/>
        </authorList>
    </citation>
    <scope>NUCLEOTIDE SEQUENCE [LARGE SCALE GENOMIC DNA]</scope>
    <source>
        <strain evidence="1">K</strain>
    </source>
</reference>
<sequence length="393" mass="44321">MTNPQNTPPPKELTCDEYISYLENQLKNLKNVRQQFLQKKMIPPQYEEETMKCLRQLQYGIDGVRHTFLPLVIPSYLQISITPPSWIKLSPIQISEYANYSIQNDIEQKEMLRKFRRPGMRRADIQRAAQILNIQQNKTLELMKWNQSNFLCSILSNSLRPKVVASDNYSPSLLKLIKCYIDENSLDYPVNDDAVSLLMISLFDDDGPLADGYPKTKTVQQEVSVIATTLCKLSYGYPIEKMVGNVISYIADLRHDQLLQPLEKTVADINKVLKDAIDILGSDATMADFGTEGVSSLLMTDSLKKANKSRKVDKIASYLQEAGQSALDEANSKTAAANMIAAALISENLVNIPLNFMYAITWCSDSLLTSFTNQPLYLQAFDALLHVLPDFGE</sequence>
<protein>
    <submittedName>
        <fullName evidence="1">Uncharacterized protein</fullName>
    </submittedName>
</protein>
<dbReference type="AlphaFoldDB" id="A0A1J4K701"/>
<evidence type="ECO:0000313" key="2">
    <source>
        <dbReference type="Proteomes" id="UP000179807"/>
    </source>
</evidence>
<dbReference type="GeneID" id="94824706"/>
<dbReference type="OrthoDB" id="10453687at2759"/>
<gene>
    <name evidence="1" type="ORF">TRFO_01271</name>
</gene>
<dbReference type="Proteomes" id="UP000179807">
    <property type="component" value="Unassembled WGS sequence"/>
</dbReference>
<keyword evidence="2" id="KW-1185">Reference proteome</keyword>
<dbReference type="RefSeq" id="XP_068360287.1">
    <property type="nucleotide sequence ID" value="XM_068490002.1"/>
</dbReference>
<dbReference type="EMBL" id="MLAK01000704">
    <property type="protein sequence ID" value="OHT07151.1"/>
    <property type="molecule type" value="Genomic_DNA"/>
</dbReference>
<evidence type="ECO:0000313" key="1">
    <source>
        <dbReference type="EMBL" id="OHT07151.1"/>
    </source>
</evidence>
<accession>A0A1J4K701</accession>
<dbReference type="VEuPathDB" id="TrichDB:TRFO_01271"/>
<organism evidence="1 2">
    <name type="scientific">Tritrichomonas foetus</name>
    <dbReference type="NCBI Taxonomy" id="1144522"/>
    <lineage>
        <taxon>Eukaryota</taxon>
        <taxon>Metamonada</taxon>
        <taxon>Parabasalia</taxon>
        <taxon>Tritrichomonadida</taxon>
        <taxon>Tritrichomonadidae</taxon>
        <taxon>Tritrichomonas</taxon>
    </lineage>
</organism>